<evidence type="ECO:0000313" key="3">
    <source>
        <dbReference type="WBParaSite" id="PSU_v2.g8848.t1"/>
    </source>
</evidence>
<evidence type="ECO:0000313" key="2">
    <source>
        <dbReference type="Proteomes" id="UP000887577"/>
    </source>
</evidence>
<dbReference type="AlphaFoldDB" id="A0A914ZAA0"/>
<feature type="compositionally biased region" description="Polar residues" evidence="1">
    <location>
        <begin position="31"/>
        <end position="52"/>
    </location>
</feature>
<organism evidence="2 3">
    <name type="scientific">Panagrolaimus superbus</name>
    <dbReference type="NCBI Taxonomy" id="310955"/>
    <lineage>
        <taxon>Eukaryota</taxon>
        <taxon>Metazoa</taxon>
        <taxon>Ecdysozoa</taxon>
        <taxon>Nematoda</taxon>
        <taxon>Chromadorea</taxon>
        <taxon>Rhabditida</taxon>
        <taxon>Tylenchina</taxon>
        <taxon>Panagrolaimomorpha</taxon>
        <taxon>Panagrolaimoidea</taxon>
        <taxon>Panagrolaimidae</taxon>
        <taxon>Panagrolaimus</taxon>
    </lineage>
</organism>
<sequence length="100" mass="11191">MFCSFPHSGSARVFNFCHFKPAKSILRKPSVTESNACHPSTSESASTYRSLSDSDAEMVPEYTVDTRFLLKNEREEKIADFTGIYAPSTQMSDEQRNVSG</sequence>
<accession>A0A914ZAA0</accession>
<dbReference type="Proteomes" id="UP000887577">
    <property type="component" value="Unplaced"/>
</dbReference>
<name>A0A914ZAA0_9BILA</name>
<dbReference type="WBParaSite" id="PSU_v2.g8848.t1">
    <property type="protein sequence ID" value="PSU_v2.g8848.t1"/>
    <property type="gene ID" value="PSU_v2.g8848"/>
</dbReference>
<evidence type="ECO:0000256" key="1">
    <source>
        <dbReference type="SAM" id="MobiDB-lite"/>
    </source>
</evidence>
<proteinExistence type="predicted"/>
<reference evidence="3" key="1">
    <citation type="submission" date="2022-11" db="UniProtKB">
        <authorList>
            <consortium name="WormBaseParasite"/>
        </authorList>
    </citation>
    <scope>IDENTIFICATION</scope>
</reference>
<protein>
    <submittedName>
        <fullName evidence="3">Uncharacterized protein</fullName>
    </submittedName>
</protein>
<feature type="region of interest" description="Disordered" evidence="1">
    <location>
        <begin position="30"/>
        <end position="52"/>
    </location>
</feature>
<keyword evidence="2" id="KW-1185">Reference proteome</keyword>